<dbReference type="InterPro" id="IPR011009">
    <property type="entry name" value="Kinase-like_dom_sf"/>
</dbReference>
<feature type="domain" description="Protein kinase" evidence="1">
    <location>
        <begin position="20"/>
        <end position="271"/>
    </location>
</feature>
<comment type="caution">
    <text evidence="2">The sequence shown here is derived from an EMBL/GenBank/DDBJ whole genome shotgun (WGS) entry which is preliminary data.</text>
</comment>
<dbReference type="GO" id="GO:0004672">
    <property type="term" value="F:protein kinase activity"/>
    <property type="evidence" value="ECO:0007669"/>
    <property type="project" value="InterPro"/>
</dbReference>
<accession>A0A315VEC0</accession>
<dbReference type="InterPro" id="IPR000719">
    <property type="entry name" value="Prot_kinase_dom"/>
</dbReference>
<dbReference type="PROSITE" id="PS50011">
    <property type="entry name" value="PROTEIN_KINASE_DOM"/>
    <property type="match status" value="1"/>
</dbReference>
<name>A0A315VEC0_GAMAF</name>
<dbReference type="AlphaFoldDB" id="A0A315VEC0"/>
<organism evidence="2 3">
    <name type="scientific">Gambusia affinis</name>
    <name type="common">Western mosquitofish</name>
    <name type="synonym">Heterandria affinis</name>
    <dbReference type="NCBI Taxonomy" id="33528"/>
    <lineage>
        <taxon>Eukaryota</taxon>
        <taxon>Metazoa</taxon>
        <taxon>Chordata</taxon>
        <taxon>Craniata</taxon>
        <taxon>Vertebrata</taxon>
        <taxon>Euteleostomi</taxon>
        <taxon>Actinopterygii</taxon>
        <taxon>Neopterygii</taxon>
        <taxon>Teleostei</taxon>
        <taxon>Neoteleostei</taxon>
        <taxon>Acanthomorphata</taxon>
        <taxon>Ovalentaria</taxon>
        <taxon>Atherinomorphae</taxon>
        <taxon>Cyprinodontiformes</taxon>
        <taxon>Poeciliidae</taxon>
        <taxon>Poeciliinae</taxon>
        <taxon>Gambusia</taxon>
    </lineage>
</organism>
<dbReference type="GO" id="GO:0005524">
    <property type="term" value="F:ATP binding"/>
    <property type="evidence" value="ECO:0007669"/>
    <property type="project" value="InterPro"/>
</dbReference>
<sequence>MKLTPRRLTRSASWCPVAMEIKQVPAWRGATSIVYRCEEKQTQKPFAVKVLKKTIDKKIVRTEIGVLLRLSHPNIVRIQDQFVSRNIIDVTVKKRLNGWFQVWMIKIAAYGSAEESLRFLWIGAEVLFCGCCRDVKCERLFLVTAIQLKEIFETDTDIALVLELVTGGELFDRIVERGYYSERDAAHVIKQILEAVAVVLQWHDPRLEAFSPRRGRRSFISSHPDHRLAAFSHPPAGRRLRGFTPSSTFKLPVFRREAPTPRRVVNTAAPV</sequence>
<dbReference type="Gene3D" id="1.10.510.10">
    <property type="entry name" value="Transferase(Phosphotransferase) domain 1"/>
    <property type="match status" value="1"/>
</dbReference>
<dbReference type="SUPFAM" id="SSF56112">
    <property type="entry name" value="Protein kinase-like (PK-like)"/>
    <property type="match status" value="1"/>
</dbReference>
<dbReference type="SMART" id="SM00220">
    <property type="entry name" value="S_TKc"/>
    <property type="match status" value="1"/>
</dbReference>
<dbReference type="PANTHER" id="PTHR24347">
    <property type="entry name" value="SERINE/THREONINE-PROTEIN KINASE"/>
    <property type="match status" value="1"/>
</dbReference>
<evidence type="ECO:0000313" key="3">
    <source>
        <dbReference type="Proteomes" id="UP000250572"/>
    </source>
</evidence>
<dbReference type="Proteomes" id="UP000250572">
    <property type="component" value="Unassembled WGS sequence"/>
</dbReference>
<gene>
    <name evidence="2" type="ORF">CCH79_00009547</name>
</gene>
<reference evidence="2 3" key="1">
    <citation type="journal article" date="2018" name="G3 (Bethesda)">
        <title>A High-Quality Reference Genome for the Invasive Mosquitofish Gambusia affinis Using a Chicago Library.</title>
        <authorList>
            <person name="Hoffberg S.L."/>
            <person name="Troendle N.J."/>
            <person name="Glenn T.C."/>
            <person name="Mahmud O."/>
            <person name="Louha S."/>
            <person name="Chalopin D."/>
            <person name="Bennetzen J.L."/>
            <person name="Mauricio R."/>
        </authorList>
    </citation>
    <scope>NUCLEOTIDE SEQUENCE [LARGE SCALE GENOMIC DNA]</scope>
    <source>
        <strain evidence="2">NE01/NJP1002.9</strain>
        <tissue evidence="2">Muscle</tissue>
    </source>
</reference>
<evidence type="ECO:0000259" key="1">
    <source>
        <dbReference type="PROSITE" id="PS50011"/>
    </source>
</evidence>
<proteinExistence type="predicted"/>
<dbReference type="Gene3D" id="3.30.200.20">
    <property type="entry name" value="Phosphorylase Kinase, domain 1"/>
    <property type="match status" value="2"/>
</dbReference>
<evidence type="ECO:0000313" key="2">
    <source>
        <dbReference type="EMBL" id="PWA21157.1"/>
    </source>
</evidence>
<dbReference type="EMBL" id="NHOQ01001911">
    <property type="protein sequence ID" value="PWA21157.1"/>
    <property type="molecule type" value="Genomic_DNA"/>
</dbReference>
<protein>
    <recommendedName>
        <fullName evidence="1">Protein kinase domain-containing protein</fullName>
    </recommendedName>
</protein>
<dbReference type="Pfam" id="PF00069">
    <property type="entry name" value="Pkinase"/>
    <property type="match status" value="2"/>
</dbReference>
<keyword evidence="3" id="KW-1185">Reference proteome</keyword>